<dbReference type="EMBL" id="SDMP01000001">
    <property type="protein sequence ID" value="RYR75893.1"/>
    <property type="molecule type" value="Genomic_DNA"/>
</dbReference>
<evidence type="ECO:0000256" key="5">
    <source>
        <dbReference type="SAM" id="MobiDB-lite"/>
    </source>
</evidence>
<dbReference type="InterPro" id="IPR002110">
    <property type="entry name" value="Ankyrin_rpt"/>
</dbReference>
<reference evidence="6 7" key="1">
    <citation type="submission" date="2019-01" db="EMBL/GenBank/DDBJ databases">
        <title>Sequencing of cultivated peanut Arachis hypogaea provides insights into genome evolution and oil improvement.</title>
        <authorList>
            <person name="Chen X."/>
        </authorList>
    </citation>
    <scope>NUCLEOTIDE SEQUENCE [LARGE SCALE GENOMIC DNA]</scope>
    <source>
        <strain evidence="7">cv. Fuhuasheng</strain>
        <tissue evidence="6">Leaves</tissue>
    </source>
</reference>
<comment type="subcellular location">
    <subcellularLocation>
        <location evidence="1">Cell membrane</location>
        <topology evidence="1">Peripheral membrane protein</topology>
        <orientation evidence="1">Cytoplasmic side</orientation>
    </subcellularLocation>
</comment>
<dbReference type="Proteomes" id="UP000289738">
    <property type="component" value="Chromosome A01"/>
</dbReference>
<organism evidence="6 7">
    <name type="scientific">Arachis hypogaea</name>
    <name type="common">Peanut</name>
    <dbReference type="NCBI Taxonomy" id="3818"/>
    <lineage>
        <taxon>Eukaryota</taxon>
        <taxon>Viridiplantae</taxon>
        <taxon>Streptophyta</taxon>
        <taxon>Embryophyta</taxon>
        <taxon>Tracheophyta</taxon>
        <taxon>Spermatophyta</taxon>
        <taxon>Magnoliopsida</taxon>
        <taxon>eudicotyledons</taxon>
        <taxon>Gunneridae</taxon>
        <taxon>Pentapetalae</taxon>
        <taxon>rosids</taxon>
        <taxon>fabids</taxon>
        <taxon>Fabales</taxon>
        <taxon>Fabaceae</taxon>
        <taxon>Papilionoideae</taxon>
        <taxon>50 kb inversion clade</taxon>
        <taxon>dalbergioids sensu lato</taxon>
        <taxon>Dalbergieae</taxon>
        <taxon>Pterocarpus clade</taxon>
        <taxon>Arachis</taxon>
    </lineage>
</organism>
<comment type="caution">
    <text evidence="6">The sequence shown here is derived from an EMBL/GenBank/DDBJ whole genome shotgun (WGS) entry which is preliminary data.</text>
</comment>
<dbReference type="PROSITE" id="PS50297">
    <property type="entry name" value="ANK_REP_REGION"/>
    <property type="match status" value="2"/>
</dbReference>
<gene>
    <name evidence="6" type="ORF">Ahy_A01g000485</name>
</gene>
<keyword evidence="3 4" id="KW-0040">ANK repeat</keyword>
<dbReference type="GO" id="GO:0004842">
    <property type="term" value="F:ubiquitin-protein transferase activity"/>
    <property type="evidence" value="ECO:0007669"/>
    <property type="project" value="TreeGrafter"/>
</dbReference>
<keyword evidence="2" id="KW-0677">Repeat</keyword>
<evidence type="ECO:0000313" key="7">
    <source>
        <dbReference type="Proteomes" id="UP000289738"/>
    </source>
</evidence>
<evidence type="ECO:0000256" key="4">
    <source>
        <dbReference type="PROSITE-ProRule" id="PRU00023"/>
    </source>
</evidence>
<dbReference type="Pfam" id="PF00023">
    <property type="entry name" value="Ank"/>
    <property type="match status" value="1"/>
</dbReference>
<evidence type="ECO:0000313" key="6">
    <source>
        <dbReference type="EMBL" id="RYR75893.1"/>
    </source>
</evidence>
<dbReference type="SUPFAM" id="SSF48403">
    <property type="entry name" value="Ankyrin repeat"/>
    <property type="match status" value="1"/>
</dbReference>
<dbReference type="AlphaFoldDB" id="A0A445EKM8"/>
<dbReference type="Gene3D" id="1.25.40.20">
    <property type="entry name" value="Ankyrin repeat-containing domain"/>
    <property type="match status" value="1"/>
</dbReference>
<dbReference type="STRING" id="3818.A0A445EKM8"/>
<accession>A0A445EKM8</accession>
<dbReference type="PANTHER" id="PTHR24171:SF8">
    <property type="entry name" value="BRCA1-ASSOCIATED RING DOMAIN PROTEIN 1"/>
    <property type="match status" value="1"/>
</dbReference>
<dbReference type="PANTHER" id="PTHR24171">
    <property type="entry name" value="ANKYRIN REPEAT DOMAIN-CONTAINING PROTEIN 39-RELATED"/>
    <property type="match status" value="1"/>
</dbReference>
<feature type="repeat" description="ANK" evidence="4">
    <location>
        <begin position="89"/>
        <end position="121"/>
    </location>
</feature>
<feature type="region of interest" description="Disordered" evidence="5">
    <location>
        <begin position="1"/>
        <end position="27"/>
    </location>
</feature>
<dbReference type="PROSITE" id="PS50088">
    <property type="entry name" value="ANK_REPEAT"/>
    <property type="match status" value="2"/>
</dbReference>
<evidence type="ECO:0000256" key="3">
    <source>
        <dbReference type="ARBA" id="ARBA00023043"/>
    </source>
</evidence>
<dbReference type="InterPro" id="IPR036770">
    <property type="entry name" value="Ankyrin_rpt-contain_sf"/>
</dbReference>
<feature type="region of interest" description="Disordered" evidence="5">
    <location>
        <begin position="179"/>
        <end position="277"/>
    </location>
</feature>
<feature type="repeat" description="ANK" evidence="4">
    <location>
        <begin position="122"/>
        <end position="154"/>
    </location>
</feature>
<feature type="compositionally biased region" description="Acidic residues" evidence="5">
    <location>
        <begin position="268"/>
        <end position="277"/>
    </location>
</feature>
<sequence>MCEVKQREERVEMGKGNPQRRSTGDELHTAARSGDLVAIQMILTSNPLAVNSRDKHSRTLVMLHVSSENDLIVSYLCKNKANVGASAMDDMAAIHFATQKRHLEVVKALVAAGASIKVCTCKGMNSLHYAAQGSHLELVRYLAKKGASLTAKIRARKTPLDLANNEEVRSFLEEFERSAKNRASSNKNKAEQSDPKASTLESEDNSSAKQPAVAVDEENGDGEKRETNEDDENSDREKRKANEEDAREDSSQSKRAKVKLSHLQSSDDIQEEEEEDM</sequence>
<name>A0A445EKM8_ARAHY</name>
<feature type="compositionally biased region" description="Polar residues" evidence="5">
    <location>
        <begin position="195"/>
        <end position="209"/>
    </location>
</feature>
<feature type="compositionally biased region" description="Basic and acidic residues" evidence="5">
    <location>
        <begin position="1"/>
        <end position="13"/>
    </location>
</feature>
<dbReference type="Pfam" id="PF12796">
    <property type="entry name" value="Ank_2"/>
    <property type="match status" value="1"/>
</dbReference>
<dbReference type="GO" id="GO:0085020">
    <property type="term" value="P:protein K6-linked ubiquitination"/>
    <property type="evidence" value="ECO:0007669"/>
    <property type="project" value="TreeGrafter"/>
</dbReference>
<dbReference type="SMART" id="SM00248">
    <property type="entry name" value="ANK"/>
    <property type="match status" value="4"/>
</dbReference>
<protein>
    <submittedName>
        <fullName evidence="6">Uncharacterized protein</fullName>
    </submittedName>
</protein>
<keyword evidence="7" id="KW-1185">Reference proteome</keyword>
<proteinExistence type="predicted"/>
<dbReference type="GO" id="GO:0005886">
    <property type="term" value="C:plasma membrane"/>
    <property type="evidence" value="ECO:0007669"/>
    <property type="project" value="UniProtKB-SubCell"/>
</dbReference>
<feature type="compositionally biased region" description="Basic and acidic residues" evidence="5">
    <location>
        <begin position="235"/>
        <end position="252"/>
    </location>
</feature>
<evidence type="ECO:0000256" key="1">
    <source>
        <dbReference type="ARBA" id="ARBA00004413"/>
    </source>
</evidence>
<evidence type="ECO:0000256" key="2">
    <source>
        <dbReference type="ARBA" id="ARBA00022737"/>
    </source>
</evidence>